<keyword evidence="2" id="KW-1185">Reference proteome</keyword>
<gene>
    <name evidence="1" type="ORF">EYZ11_005663</name>
</gene>
<comment type="caution">
    <text evidence="1">The sequence shown here is derived from an EMBL/GenBank/DDBJ whole genome shotgun (WGS) entry which is preliminary data.</text>
</comment>
<reference evidence="1 2" key="1">
    <citation type="submission" date="2019-03" db="EMBL/GenBank/DDBJ databases">
        <title>The genome sequence of a newly discovered highly antifungal drug resistant Aspergillus species, Aspergillus tanneri NIH 1004.</title>
        <authorList>
            <person name="Mounaud S."/>
            <person name="Singh I."/>
            <person name="Joardar V."/>
            <person name="Pakala S."/>
            <person name="Pakala S."/>
            <person name="Venepally P."/>
            <person name="Hoover J."/>
            <person name="Nierman W."/>
            <person name="Chung J."/>
            <person name="Losada L."/>
        </authorList>
    </citation>
    <scope>NUCLEOTIDE SEQUENCE [LARGE SCALE GENOMIC DNA]</scope>
    <source>
        <strain evidence="1 2">NIH1004</strain>
    </source>
</reference>
<proteinExistence type="predicted"/>
<organism evidence="1 2">
    <name type="scientific">Aspergillus tanneri</name>
    <dbReference type="NCBI Taxonomy" id="1220188"/>
    <lineage>
        <taxon>Eukaryota</taxon>
        <taxon>Fungi</taxon>
        <taxon>Dikarya</taxon>
        <taxon>Ascomycota</taxon>
        <taxon>Pezizomycotina</taxon>
        <taxon>Eurotiomycetes</taxon>
        <taxon>Eurotiomycetidae</taxon>
        <taxon>Eurotiales</taxon>
        <taxon>Aspergillaceae</taxon>
        <taxon>Aspergillus</taxon>
        <taxon>Aspergillus subgen. Circumdati</taxon>
    </lineage>
</organism>
<evidence type="ECO:0000313" key="2">
    <source>
        <dbReference type="Proteomes" id="UP000308092"/>
    </source>
</evidence>
<dbReference type="VEuPathDB" id="FungiDB:EYZ11_005663"/>
<dbReference type="AlphaFoldDB" id="A0A4S3JHP8"/>
<dbReference type="EMBL" id="SOSA01000185">
    <property type="protein sequence ID" value="THC94862.1"/>
    <property type="molecule type" value="Genomic_DNA"/>
</dbReference>
<dbReference type="Proteomes" id="UP000308092">
    <property type="component" value="Unassembled WGS sequence"/>
</dbReference>
<accession>A0A4S3JHP8</accession>
<protein>
    <submittedName>
        <fullName evidence="1">Uncharacterized protein</fullName>
    </submittedName>
</protein>
<name>A0A4S3JHP8_9EURO</name>
<evidence type="ECO:0000313" key="1">
    <source>
        <dbReference type="EMBL" id="THC94862.1"/>
    </source>
</evidence>
<sequence length="118" mass="13189">MNLKPLKAGSRRNIVPQLKDQKALHKSLTYLVEFDFQLPVLSCFVVLVPTCADIVAVVVDSSVKDWPSKPLDTLGNQQKFAKASDPVLREEIMRQICNDRGETLPRRAVILCTLIDGL</sequence>